<sequence length="174" mass="18593">MRGRFHGPLTESPPKMRARTLAAALVAALTAALCLAAPAEAAPALQFTYARYDSPGTDTGSNKSVNGEYVTIRNTTNRTVNLRGYVLHDAPSAANRSKGRKWNYAYTFGSYSLAAGKSVTVYTGTGSAGSTSRYWGYKRYVWNNDGDTATLRSPGGSVVDSCVWRSKGSGSTRC</sequence>
<comment type="caution">
    <text evidence="3">The sequence shown here is derived from an EMBL/GenBank/DDBJ whole genome shotgun (WGS) entry which is preliminary data.</text>
</comment>
<dbReference type="AlphaFoldDB" id="A0A4R6V488"/>
<feature type="domain" description="LTD" evidence="2">
    <location>
        <begin position="36"/>
        <end position="166"/>
    </location>
</feature>
<dbReference type="Gene3D" id="2.60.40.1260">
    <property type="entry name" value="Lamin Tail domain"/>
    <property type="match status" value="1"/>
</dbReference>
<evidence type="ECO:0000256" key="1">
    <source>
        <dbReference type="SAM" id="SignalP"/>
    </source>
</evidence>
<reference evidence="3 4" key="1">
    <citation type="submission" date="2019-03" db="EMBL/GenBank/DDBJ databases">
        <title>Genomic Encyclopedia of Type Strains, Phase IV (KMG-IV): sequencing the most valuable type-strain genomes for metagenomic binning, comparative biology and taxonomic classification.</title>
        <authorList>
            <person name="Goeker M."/>
        </authorList>
    </citation>
    <scope>NUCLEOTIDE SEQUENCE [LARGE SCALE GENOMIC DNA]</scope>
    <source>
        <strain evidence="3 4">DSM 46770</strain>
    </source>
</reference>
<keyword evidence="1" id="KW-0732">Signal</keyword>
<evidence type="ECO:0000313" key="3">
    <source>
        <dbReference type="EMBL" id="TDQ55121.1"/>
    </source>
</evidence>
<name>A0A4R6V488_9ACTN</name>
<evidence type="ECO:0000259" key="2">
    <source>
        <dbReference type="PROSITE" id="PS51841"/>
    </source>
</evidence>
<proteinExistence type="predicted"/>
<dbReference type="EMBL" id="SNYN01000001">
    <property type="protein sequence ID" value="TDQ55121.1"/>
    <property type="molecule type" value="Genomic_DNA"/>
</dbReference>
<feature type="signal peptide" evidence="1">
    <location>
        <begin position="1"/>
        <end position="41"/>
    </location>
</feature>
<organism evidence="3 4">
    <name type="scientific">Actinorugispora endophytica</name>
    <dbReference type="NCBI Taxonomy" id="1605990"/>
    <lineage>
        <taxon>Bacteria</taxon>
        <taxon>Bacillati</taxon>
        <taxon>Actinomycetota</taxon>
        <taxon>Actinomycetes</taxon>
        <taxon>Streptosporangiales</taxon>
        <taxon>Nocardiopsidaceae</taxon>
        <taxon>Actinorugispora</taxon>
    </lineage>
</organism>
<accession>A0A4R6V488</accession>
<dbReference type="SUPFAM" id="SSF74853">
    <property type="entry name" value="Lamin A/C globular tail domain"/>
    <property type="match status" value="1"/>
</dbReference>
<evidence type="ECO:0000313" key="4">
    <source>
        <dbReference type="Proteomes" id="UP000295281"/>
    </source>
</evidence>
<dbReference type="PROSITE" id="PS51841">
    <property type="entry name" value="LTD"/>
    <property type="match status" value="1"/>
</dbReference>
<protein>
    <submittedName>
        <fullName evidence="3">Lamin tail-like protein</fullName>
    </submittedName>
</protein>
<dbReference type="InterPro" id="IPR036415">
    <property type="entry name" value="Lamin_tail_dom_sf"/>
</dbReference>
<feature type="chain" id="PRO_5020299007" evidence="1">
    <location>
        <begin position="42"/>
        <end position="174"/>
    </location>
</feature>
<gene>
    <name evidence="3" type="ORF">EV190_101444</name>
</gene>
<keyword evidence="4" id="KW-1185">Reference proteome</keyword>
<dbReference type="Pfam" id="PF00932">
    <property type="entry name" value="LTD"/>
    <property type="match status" value="1"/>
</dbReference>
<dbReference type="InterPro" id="IPR001322">
    <property type="entry name" value="Lamin_tail_dom"/>
</dbReference>
<dbReference type="Proteomes" id="UP000295281">
    <property type="component" value="Unassembled WGS sequence"/>
</dbReference>